<evidence type="ECO:0000313" key="5">
    <source>
        <dbReference type="Proteomes" id="UP001232973"/>
    </source>
</evidence>
<keyword evidence="1 2" id="KW-0238">DNA-binding</keyword>
<dbReference type="RefSeq" id="WP_410028606.1">
    <property type="nucleotide sequence ID" value="NZ_JAUANV010000047.1"/>
</dbReference>
<evidence type="ECO:0000313" key="4">
    <source>
        <dbReference type="EMBL" id="MDQ0191526.1"/>
    </source>
</evidence>
<evidence type="ECO:0000259" key="3">
    <source>
        <dbReference type="PROSITE" id="PS51900"/>
    </source>
</evidence>
<gene>
    <name evidence="4" type="ORF">J2S03_003397</name>
</gene>
<protein>
    <submittedName>
        <fullName evidence="4">Site-specific recombinase XerD</fullName>
    </submittedName>
</protein>
<dbReference type="InterPro" id="IPR010998">
    <property type="entry name" value="Integrase_recombinase_N"/>
</dbReference>
<dbReference type="EMBL" id="JAUSTP010000050">
    <property type="protein sequence ID" value="MDQ0191526.1"/>
    <property type="molecule type" value="Genomic_DNA"/>
</dbReference>
<dbReference type="PROSITE" id="PS51900">
    <property type="entry name" value="CB"/>
    <property type="match status" value="1"/>
</dbReference>
<dbReference type="Pfam" id="PF02899">
    <property type="entry name" value="Phage_int_SAM_1"/>
    <property type="match status" value="1"/>
</dbReference>
<dbReference type="Proteomes" id="UP001232973">
    <property type="component" value="Unassembled WGS sequence"/>
</dbReference>
<organism evidence="4 5">
    <name type="scientific">Alicyclobacillus cycloheptanicus</name>
    <dbReference type="NCBI Taxonomy" id="1457"/>
    <lineage>
        <taxon>Bacteria</taxon>
        <taxon>Bacillati</taxon>
        <taxon>Bacillota</taxon>
        <taxon>Bacilli</taxon>
        <taxon>Bacillales</taxon>
        <taxon>Alicyclobacillaceae</taxon>
        <taxon>Alicyclobacillus</taxon>
    </lineage>
</organism>
<proteinExistence type="predicted"/>
<keyword evidence="5" id="KW-1185">Reference proteome</keyword>
<name>A0ABT9XMI0_9BACL</name>
<dbReference type="InterPro" id="IPR044068">
    <property type="entry name" value="CB"/>
</dbReference>
<comment type="caution">
    <text evidence="4">The sequence shown here is derived from an EMBL/GenBank/DDBJ whole genome shotgun (WGS) entry which is preliminary data.</text>
</comment>
<accession>A0ABT9XMI0</accession>
<sequence length="61" mass="7236">MQYTDAVGAFMAHIDARDFSPKTIIGYRSDLERFRRFFERKYNLGWAVEETTPADIEEFLI</sequence>
<evidence type="ECO:0000256" key="2">
    <source>
        <dbReference type="PROSITE-ProRule" id="PRU01248"/>
    </source>
</evidence>
<feature type="domain" description="Core-binding (CB)" evidence="3">
    <location>
        <begin position="1"/>
        <end position="61"/>
    </location>
</feature>
<reference evidence="4 5" key="1">
    <citation type="submission" date="2023-07" db="EMBL/GenBank/DDBJ databases">
        <title>Genomic Encyclopedia of Type Strains, Phase IV (KMG-IV): sequencing the most valuable type-strain genomes for metagenomic binning, comparative biology and taxonomic classification.</title>
        <authorList>
            <person name="Goeker M."/>
        </authorList>
    </citation>
    <scope>NUCLEOTIDE SEQUENCE [LARGE SCALE GENOMIC DNA]</scope>
    <source>
        <strain evidence="4 5">DSM 4006</strain>
    </source>
</reference>
<dbReference type="InterPro" id="IPR004107">
    <property type="entry name" value="Integrase_SAM-like_N"/>
</dbReference>
<dbReference type="Gene3D" id="1.10.150.130">
    <property type="match status" value="1"/>
</dbReference>
<evidence type="ECO:0000256" key="1">
    <source>
        <dbReference type="ARBA" id="ARBA00023125"/>
    </source>
</evidence>